<dbReference type="InterPro" id="IPR002509">
    <property type="entry name" value="NODB_dom"/>
</dbReference>
<dbReference type="PANTHER" id="PTHR34216:SF7">
    <property type="entry name" value="POLY-BETA-1,6-N-ACETYL-D-GLUCOSAMINE N-DEACETYLASE"/>
    <property type="match status" value="1"/>
</dbReference>
<name>A0A7V4G6E2_9BACT</name>
<dbReference type="Pfam" id="PF01522">
    <property type="entry name" value="Polysacc_deac_1"/>
    <property type="match status" value="1"/>
</dbReference>
<proteinExistence type="predicted"/>
<accession>A0A7V4G6E2</accession>
<dbReference type="GO" id="GO:0016810">
    <property type="term" value="F:hydrolase activity, acting on carbon-nitrogen (but not peptide) bonds"/>
    <property type="evidence" value="ECO:0007669"/>
    <property type="project" value="InterPro"/>
</dbReference>
<dbReference type="PANTHER" id="PTHR34216">
    <property type="match status" value="1"/>
</dbReference>
<dbReference type="PROSITE" id="PS51677">
    <property type="entry name" value="NODB"/>
    <property type="match status" value="1"/>
</dbReference>
<protein>
    <submittedName>
        <fullName evidence="4">Polysaccharide deacetylase family protein</fullName>
    </submittedName>
</protein>
<dbReference type="GO" id="GO:0005975">
    <property type="term" value="P:carbohydrate metabolic process"/>
    <property type="evidence" value="ECO:0007669"/>
    <property type="project" value="InterPro"/>
</dbReference>
<gene>
    <name evidence="4" type="ORF">ENT08_00880</name>
</gene>
<evidence type="ECO:0000256" key="2">
    <source>
        <dbReference type="SAM" id="SignalP"/>
    </source>
</evidence>
<dbReference type="SUPFAM" id="SSF88713">
    <property type="entry name" value="Glycoside hydrolase/deacetylase"/>
    <property type="match status" value="1"/>
</dbReference>
<sequence>MGQRLLVWVAALVFALGGGAPAALGDEEVKVPILNYHRFGTTVADSMTVTNQVFEAQLRWLKDNGYTVIPLRDLVKYLRGEGPAPPAKSVVITVDDGHKTVYTDMLPLVRKYNIPVTLFLYPSCISNPHAPYAMSWEQLQELKATGLFDMQSHSFYHPNFKQEKKKLKPEQYQKLVEEQLKKSKASLERRFGTTVDMLAWPFGIYDDHLEKEAEKAGYVAAFSIDRRHAGKHERLMSQPRYLMTNRDGTQGFAAIITGKAQEKKTAAQTGYPGVTRKKN</sequence>
<feature type="chain" id="PRO_5030744128" evidence="2">
    <location>
        <begin position="23"/>
        <end position="279"/>
    </location>
</feature>
<organism evidence="4">
    <name type="scientific">Desulfobacca acetoxidans</name>
    <dbReference type="NCBI Taxonomy" id="60893"/>
    <lineage>
        <taxon>Bacteria</taxon>
        <taxon>Pseudomonadati</taxon>
        <taxon>Thermodesulfobacteriota</taxon>
        <taxon>Desulfobaccia</taxon>
        <taxon>Desulfobaccales</taxon>
        <taxon>Desulfobaccaceae</taxon>
        <taxon>Desulfobacca</taxon>
    </lineage>
</organism>
<evidence type="ECO:0000259" key="3">
    <source>
        <dbReference type="PROSITE" id="PS51677"/>
    </source>
</evidence>
<dbReference type="EMBL" id="DSXI01000052">
    <property type="protein sequence ID" value="HGS04293.1"/>
    <property type="molecule type" value="Genomic_DNA"/>
</dbReference>
<feature type="signal peptide" evidence="2">
    <location>
        <begin position="1"/>
        <end position="22"/>
    </location>
</feature>
<evidence type="ECO:0000256" key="1">
    <source>
        <dbReference type="ARBA" id="ARBA00022729"/>
    </source>
</evidence>
<feature type="domain" description="NodB homology" evidence="3">
    <location>
        <begin position="88"/>
        <end position="279"/>
    </location>
</feature>
<reference evidence="4" key="1">
    <citation type="journal article" date="2020" name="mSystems">
        <title>Genome- and Community-Level Interaction Insights into Carbon Utilization and Element Cycling Functions of Hydrothermarchaeota in Hydrothermal Sediment.</title>
        <authorList>
            <person name="Zhou Z."/>
            <person name="Liu Y."/>
            <person name="Xu W."/>
            <person name="Pan J."/>
            <person name="Luo Z.H."/>
            <person name="Li M."/>
        </authorList>
    </citation>
    <scope>NUCLEOTIDE SEQUENCE [LARGE SCALE GENOMIC DNA]</scope>
    <source>
        <strain evidence="4">SpSt-548</strain>
    </source>
</reference>
<dbReference type="InterPro" id="IPR051398">
    <property type="entry name" value="Polysacch_Deacetylase"/>
</dbReference>
<comment type="caution">
    <text evidence="4">The sequence shown here is derived from an EMBL/GenBank/DDBJ whole genome shotgun (WGS) entry which is preliminary data.</text>
</comment>
<evidence type="ECO:0000313" key="4">
    <source>
        <dbReference type="EMBL" id="HGS04293.1"/>
    </source>
</evidence>
<dbReference type="Gene3D" id="3.20.20.370">
    <property type="entry name" value="Glycoside hydrolase/deacetylase"/>
    <property type="match status" value="1"/>
</dbReference>
<dbReference type="InterPro" id="IPR011330">
    <property type="entry name" value="Glyco_hydro/deAcase_b/a-brl"/>
</dbReference>
<keyword evidence="1 2" id="KW-0732">Signal</keyword>
<dbReference type="CDD" id="cd10918">
    <property type="entry name" value="CE4_NodB_like_5s_6s"/>
    <property type="match status" value="1"/>
</dbReference>
<dbReference type="AlphaFoldDB" id="A0A7V4G6E2"/>